<dbReference type="OrthoDB" id="1112274at2759"/>
<dbReference type="PANTHER" id="PTHR31989">
    <property type="entry name" value="NAC DOMAIN-CONTAINING PROTEIN 82-RELATED"/>
    <property type="match status" value="1"/>
</dbReference>
<dbReference type="InterPro" id="IPR003441">
    <property type="entry name" value="NAC-dom"/>
</dbReference>
<evidence type="ECO:0000256" key="5">
    <source>
        <dbReference type="ARBA" id="ARBA00023242"/>
    </source>
</evidence>
<dbReference type="PROSITE" id="PS51005">
    <property type="entry name" value="NAC"/>
    <property type="match status" value="1"/>
</dbReference>
<feature type="domain" description="NAC" evidence="6">
    <location>
        <begin position="4"/>
        <end position="154"/>
    </location>
</feature>
<keyword evidence="5" id="KW-0539">Nucleus</keyword>
<evidence type="ECO:0000256" key="4">
    <source>
        <dbReference type="ARBA" id="ARBA00023163"/>
    </source>
</evidence>
<evidence type="ECO:0000313" key="7">
    <source>
        <dbReference type="Proteomes" id="UP000504610"/>
    </source>
</evidence>
<gene>
    <name evidence="8" type="primary">LOC108835264</name>
</gene>
<keyword evidence="4" id="KW-0804">Transcription</keyword>
<evidence type="ECO:0000313" key="8">
    <source>
        <dbReference type="RefSeq" id="XP_056849994.1"/>
    </source>
</evidence>
<dbReference type="Pfam" id="PF02365">
    <property type="entry name" value="NAM"/>
    <property type="match status" value="1"/>
</dbReference>
<dbReference type="InterPro" id="IPR036093">
    <property type="entry name" value="NAC_dom_sf"/>
</dbReference>
<accession>A0A9W3CEQ8</accession>
<evidence type="ECO:0000259" key="6">
    <source>
        <dbReference type="PROSITE" id="PS51005"/>
    </source>
</evidence>
<reference evidence="7" key="1">
    <citation type="journal article" date="2019" name="Database">
        <title>The radish genome database (RadishGD): an integrated information resource for radish genomics.</title>
        <authorList>
            <person name="Yu H.J."/>
            <person name="Baek S."/>
            <person name="Lee Y.J."/>
            <person name="Cho A."/>
            <person name="Mun J.H."/>
        </authorList>
    </citation>
    <scope>NUCLEOTIDE SEQUENCE [LARGE SCALE GENOMIC DNA]</scope>
    <source>
        <strain evidence="7">cv. WK10039</strain>
    </source>
</reference>
<keyword evidence="3" id="KW-0238">DNA-binding</keyword>
<keyword evidence="7" id="KW-1185">Reference proteome</keyword>
<dbReference type="AlphaFoldDB" id="A0A9W3CEQ8"/>
<dbReference type="SUPFAM" id="SSF101941">
    <property type="entry name" value="NAC domain"/>
    <property type="match status" value="1"/>
</dbReference>
<dbReference type="KEGG" id="rsz:108835264"/>
<keyword evidence="2" id="KW-0805">Transcription regulation</keyword>
<dbReference type="GO" id="GO:0005634">
    <property type="term" value="C:nucleus"/>
    <property type="evidence" value="ECO:0007669"/>
    <property type="project" value="UniProtKB-SubCell"/>
</dbReference>
<evidence type="ECO:0000256" key="3">
    <source>
        <dbReference type="ARBA" id="ARBA00023125"/>
    </source>
</evidence>
<evidence type="ECO:0000256" key="1">
    <source>
        <dbReference type="ARBA" id="ARBA00004123"/>
    </source>
</evidence>
<evidence type="ECO:0000256" key="2">
    <source>
        <dbReference type="ARBA" id="ARBA00023015"/>
    </source>
</evidence>
<sequence>MATSLVGFRFCPTDEELINYFLKNKIQGKSWLVDDKIREVSICGHEPASLPALSMIKSKDPVWYFISPKEYTSPKKNVTKRTTPSGFWKVTGNDRKVKEEKRRNGVVIGIKKTLVYHEGNSSNAARTPWTMHEYHITCLPYVTQSYVICKIFYKGNVGDIPSCSNSSEPSQYLLINDSNTVGATNTPPQVEQAGQASLSGFSANDVIMLMNEQEDLCPWDALCPIPNTLFIDNNDNTNVQLQAPCLAQDDDENLGAFTQIEYLCTDHQEFITQENSEEYMINGLCLL</sequence>
<dbReference type="Proteomes" id="UP000504610">
    <property type="component" value="Chromosome 9"/>
</dbReference>
<dbReference type="GO" id="GO:0003677">
    <property type="term" value="F:DNA binding"/>
    <property type="evidence" value="ECO:0007669"/>
    <property type="project" value="UniProtKB-KW"/>
</dbReference>
<reference evidence="8" key="2">
    <citation type="submission" date="2025-08" db="UniProtKB">
        <authorList>
            <consortium name="RefSeq"/>
        </authorList>
    </citation>
    <scope>IDENTIFICATION</scope>
    <source>
        <tissue evidence="8">Leaf</tissue>
    </source>
</reference>
<name>A0A9W3CEQ8_RAPSA</name>
<dbReference type="GeneID" id="108835264"/>
<dbReference type="RefSeq" id="XP_056849994.1">
    <property type="nucleotide sequence ID" value="XM_056994014.1"/>
</dbReference>
<proteinExistence type="predicted"/>
<comment type="subcellular location">
    <subcellularLocation>
        <location evidence="1">Nucleus</location>
    </subcellularLocation>
</comment>
<dbReference type="GO" id="GO:0006355">
    <property type="term" value="P:regulation of DNA-templated transcription"/>
    <property type="evidence" value="ECO:0007669"/>
    <property type="project" value="InterPro"/>
</dbReference>
<protein>
    <submittedName>
        <fullName evidence="8">NAC domain-containing protein 69-like</fullName>
    </submittedName>
</protein>
<dbReference type="Gene3D" id="2.170.150.80">
    <property type="entry name" value="NAC domain"/>
    <property type="match status" value="1"/>
</dbReference>
<organism evidence="7 8">
    <name type="scientific">Raphanus sativus</name>
    <name type="common">Radish</name>
    <name type="synonym">Raphanus raphanistrum var. sativus</name>
    <dbReference type="NCBI Taxonomy" id="3726"/>
    <lineage>
        <taxon>Eukaryota</taxon>
        <taxon>Viridiplantae</taxon>
        <taxon>Streptophyta</taxon>
        <taxon>Embryophyta</taxon>
        <taxon>Tracheophyta</taxon>
        <taxon>Spermatophyta</taxon>
        <taxon>Magnoliopsida</taxon>
        <taxon>eudicotyledons</taxon>
        <taxon>Gunneridae</taxon>
        <taxon>Pentapetalae</taxon>
        <taxon>rosids</taxon>
        <taxon>malvids</taxon>
        <taxon>Brassicales</taxon>
        <taxon>Brassicaceae</taxon>
        <taxon>Brassiceae</taxon>
        <taxon>Raphanus</taxon>
    </lineage>
</organism>